<dbReference type="OrthoDB" id="5959063at2"/>
<evidence type="ECO:0000256" key="1">
    <source>
        <dbReference type="SAM" id="SignalP"/>
    </source>
</evidence>
<proteinExistence type="predicted"/>
<dbReference type="PATRIC" id="fig|266128.3.peg.2479"/>
<accession>A0A0R0C3M1</accession>
<feature type="chain" id="PRO_5006393477" description="Secreted protein" evidence="1">
    <location>
        <begin position="28"/>
        <end position="157"/>
    </location>
</feature>
<dbReference type="PROSITE" id="PS51257">
    <property type="entry name" value="PROKAR_LIPOPROTEIN"/>
    <property type="match status" value="1"/>
</dbReference>
<dbReference type="Proteomes" id="UP000550609">
    <property type="component" value="Unassembled WGS sequence"/>
</dbReference>
<dbReference type="Proteomes" id="UP000051254">
    <property type="component" value="Unassembled WGS sequence"/>
</dbReference>
<evidence type="ECO:0008006" key="6">
    <source>
        <dbReference type="Google" id="ProtNLM"/>
    </source>
</evidence>
<reference evidence="3 5" key="2">
    <citation type="submission" date="2020-08" db="EMBL/GenBank/DDBJ databases">
        <title>Stenotrophomonas sp. W1S232.</title>
        <authorList>
            <person name="Deng Y."/>
        </authorList>
    </citation>
    <scope>NUCLEOTIDE SEQUENCE [LARGE SCALE GENOMIC DNA]</scope>
    <source>
        <strain evidence="3 5">W1S232</strain>
    </source>
</reference>
<name>A0A0R0C3M1_9GAMM</name>
<protein>
    <recommendedName>
        <fullName evidence="6">Secreted protein</fullName>
    </recommendedName>
</protein>
<keyword evidence="1" id="KW-0732">Signal</keyword>
<dbReference type="STRING" id="266128.ABB25_04140"/>
<dbReference type="EMBL" id="JACIUV010000003">
    <property type="protein sequence ID" value="MBB1116763.1"/>
    <property type="molecule type" value="Genomic_DNA"/>
</dbReference>
<gene>
    <name evidence="2" type="ORF">ABB25_04140</name>
    <name evidence="3" type="ORF">H4O09_06785</name>
</gene>
<reference evidence="2 4" key="1">
    <citation type="submission" date="2015-05" db="EMBL/GenBank/DDBJ databases">
        <title>Genome sequencing and analysis of members of genus Stenotrophomonas.</title>
        <authorList>
            <person name="Patil P.P."/>
            <person name="Midha S."/>
            <person name="Patil P.B."/>
        </authorList>
    </citation>
    <scope>NUCLEOTIDE SEQUENCE [LARGE SCALE GENOMIC DNA]</scope>
    <source>
        <strain evidence="2 4">DSM 17805</strain>
    </source>
</reference>
<dbReference type="AlphaFoldDB" id="A0A0R0C3M1"/>
<feature type="signal peptide" evidence="1">
    <location>
        <begin position="1"/>
        <end position="27"/>
    </location>
</feature>
<organism evidence="2 4">
    <name type="scientific">Stenotrophomonas koreensis</name>
    <dbReference type="NCBI Taxonomy" id="266128"/>
    <lineage>
        <taxon>Bacteria</taxon>
        <taxon>Pseudomonadati</taxon>
        <taxon>Pseudomonadota</taxon>
        <taxon>Gammaproteobacteria</taxon>
        <taxon>Lysobacterales</taxon>
        <taxon>Lysobacteraceae</taxon>
        <taxon>Stenotrophomonas</taxon>
    </lineage>
</organism>
<dbReference type="EMBL" id="LDJH01000006">
    <property type="protein sequence ID" value="KRG59715.1"/>
    <property type="molecule type" value="Genomic_DNA"/>
</dbReference>
<evidence type="ECO:0000313" key="3">
    <source>
        <dbReference type="EMBL" id="MBB1116763.1"/>
    </source>
</evidence>
<dbReference type="RefSeq" id="WP_057664063.1">
    <property type="nucleotide sequence ID" value="NZ_JACIUV010000003.1"/>
</dbReference>
<evidence type="ECO:0000313" key="2">
    <source>
        <dbReference type="EMBL" id="KRG59715.1"/>
    </source>
</evidence>
<keyword evidence="4" id="KW-1185">Reference proteome</keyword>
<sequence>MPTATARPWLPALIATSLVLSACSNLATPRQVPTAQRPGQSWVVTRPLVAAELVRACPGGLEVEITDFWAPSRSDIDQLEARLPQLQSRLPEALTGDRQYVGIISRGQRQIYVRGFPATDNAGYDPTRAIVVACDIGWHALYDPQSGQFIQAVPAQP</sequence>
<evidence type="ECO:0000313" key="5">
    <source>
        <dbReference type="Proteomes" id="UP000550609"/>
    </source>
</evidence>
<accession>A0A7W3YVB7</accession>
<comment type="caution">
    <text evidence="2">The sequence shown here is derived from an EMBL/GenBank/DDBJ whole genome shotgun (WGS) entry which is preliminary data.</text>
</comment>
<evidence type="ECO:0000313" key="4">
    <source>
        <dbReference type="Proteomes" id="UP000051254"/>
    </source>
</evidence>